<dbReference type="AlphaFoldDB" id="A0A841JK51"/>
<reference evidence="1 2" key="1">
    <citation type="submission" date="2020-08" db="EMBL/GenBank/DDBJ databases">
        <title>Genomic Encyclopedia of Type Strains, Phase IV (KMG-V): Genome sequencing to study the core and pangenomes of soil and plant-associated prokaryotes.</title>
        <authorList>
            <person name="Whitman W."/>
        </authorList>
    </citation>
    <scope>NUCLEOTIDE SEQUENCE [LARGE SCALE GENOMIC DNA]</scope>
    <source>
        <strain evidence="1 2">MP601</strain>
    </source>
</reference>
<gene>
    <name evidence="1" type="ORF">HDF22_005478</name>
</gene>
<dbReference type="EMBL" id="JACHCA010000022">
    <property type="protein sequence ID" value="MBB6131327.1"/>
    <property type="molecule type" value="Genomic_DNA"/>
</dbReference>
<organism evidence="1 2">
    <name type="scientific">Mucilaginibacter lappiensis</name>
    <dbReference type="NCBI Taxonomy" id="354630"/>
    <lineage>
        <taxon>Bacteria</taxon>
        <taxon>Pseudomonadati</taxon>
        <taxon>Bacteroidota</taxon>
        <taxon>Sphingobacteriia</taxon>
        <taxon>Sphingobacteriales</taxon>
        <taxon>Sphingobacteriaceae</taxon>
        <taxon>Mucilaginibacter</taxon>
    </lineage>
</organism>
<protein>
    <submittedName>
        <fullName evidence="1">Uncharacterized protein</fullName>
    </submittedName>
</protein>
<proteinExistence type="predicted"/>
<sequence length="102" mass="11078">MISVKVIDRQNLIDLAVQYYGSAAAVIDLCIDNDLELDDFVPAGSTILIQDTYPDSADPDFADYIKANNIQVVSMSDDNPGTALGTNDDQFIITNDVNYISA</sequence>
<accession>A0A841JK51</accession>
<dbReference type="Proteomes" id="UP000548326">
    <property type="component" value="Unassembled WGS sequence"/>
</dbReference>
<evidence type="ECO:0000313" key="2">
    <source>
        <dbReference type="Proteomes" id="UP000548326"/>
    </source>
</evidence>
<comment type="caution">
    <text evidence="1">The sequence shown here is derived from an EMBL/GenBank/DDBJ whole genome shotgun (WGS) entry which is preliminary data.</text>
</comment>
<name>A0A841JK51_9SPHI</name>
<dbReference type="RefSeq" id="WP_183589850.1">
    <property type="nucleotide sequence ID" value="NZ_JACHCA010000022.1"/>
</dbReference>
<evidence type="ECO:0000313" key="1">
    <source>
        <dbReference type="EMBL" id="MBB6131327.1"/>
    </source>
</evidence>